<dbReference type="InterPro" id="IPR015424">
    <property type="entry name" value="PyrdxlP-dep_Trfase"/>
</dbReference>
<dbReference type="PANTHER" id="PTHR46577">
    <property type="entry name" value="HTH-TYPE TRANSCRIPTIONAL REGULATORY PROTEIN GABR"/>
    <property type="match status" value="1"/>
</dbReference>
<keyword evidence="7" id="KW-0808">Transferase</keyword>
<evidence type="ECO:0000313" key="8">
    <source>
        <dbReference type="Proteomes" id="UP000533598"/>
    </source>
</evidence>
<dbReference type="Gene3D" id="3.40.640.10">
    <property type="entry name" value="Type I PLP-dependent aspartate aminotransferase-like (Major domain)"/>
    <property type="match status" value="1"/>
</dbReference>
<comment type="similarity">
    <text evidence="1">In the C-terminal section; belongs to the class-I pyridoxal-phosphate-dependent aminotransferase family.</text>
</comment>
<evidence type="ECO:0000256" key="2">
    <source>
        <dbReference type="ARBA" id="ARBA00022898"/>
    </source>
</evidence>
<comment type="caution">
    <text evidence="7">The sequence shown here is derived from an EMBL/GenBank/DDBJ whole genome shotgun (WGS) entry which is preliminary data.</text>
</comment>
<keyword evidence="5" id="KW-0804">Transcription</keyword>
<dbReference type="Pfam" id="PF00155">
    <property type="entry name" value="Aminotran_1_2"/>
    <property type="match status" value="1"/>
</dbReference>
<dbReference type="CDD" id="cd00609">
    <property type="entry name" value="AAT_like"/>
    <property type="match status" value="1"/>
</dbReference>
<keyword evidence="2" id="KW-0663">Pyridoxal phosphate</keyword>
<dbReference type="SUPFAM" id="SSF53383">
    <property type="entry name" value="PLP-dependent transferases"/>
    <property type="match status" value="1"/>
</dbReference>
<dbReference type="SMART" id="SM00345">
    <property type="entry name" value="HTH_GNTR"/>
    <property type="match status" value="1"/>
</dbReference>
<gene>
    <name evidence="7" type="ORF">HNR67_002049</name>
</gene>
<evidence type="ECO:0000256" key="4">
    <source>
        <dbReference type="ARBA" id="ARBA00023125"/>
    </source>
</evidence>
<dbReference type="InterPro" id="IPR051446">
    <property type="entry name" value="HTH_trans_reg/aminotransferase"/>
</dbReference>
<dbReference type="InterPro" id="IPR004839">
    <property type="entry name" value="Aminotransferase_I/II_large"/>
</dbReference>
<organism evidence="7 8">
    <name type="scientific">Crossiella cryophila</name>
    <dbReference type="NCBI Taxonomy" id="43355"/>
    <lineage>
        <taxon>Bacteria</taxon>
        <taxon>Bacillati</taxon>
        <taxon>Actinomycetota</taxon>
        <taxon>Actinomycetes</taxon>
        <taxon>Pseudonocardiales</taxon>
        <taxon>Pseudonocardiaceae</taxon>
        <taxon>Crossiella</taxon>
    </lineage>
</organism>
<dbReference type="CDD" id="cd07377">
    <property type="entry name" value="WHTH_GntR"/>
    <property type="match status" value="1"/>
</dbReference>
<dbReference type="InterPro" id="IPR015421">
    <property type="entry name" value="PyrdxlP-dep_Trfase_major"/>
</dbReference>
<sequence>MAELYLDLEPGLTRHAAIERALRGAIRDGRLRPGDPLPSTRVLAAQLGVARGTVVEAYAQLTAEGWFRSRQGAPTVVAAAPALDQPSAHRPAEQGPRWDFRPGEPDASLFPGSSWLAALRTVLRSAPSSAFGYGDQRGRIELRTALSGYLARARKVRCPPERIVICSGFSPALRVLCETFQRLGITELHMEEPCLYRHRDVVTKAGLGIRPTPVDAEGLAVAELTGRAALVTPAHQYPLGYTLSPSRRKQIVDWARRVDGYVIEDDYDGEYRFDRQPVGALHELDPSRVIYGGTTSKLLAPGMRLGWLALPAQLVDPVVDVLTYQTAPALDQLGLAELITSGRFDAHIRRTRTAYRRRREHLVATLAELPVGAGLTGISAGLHAVLELPEGLALERELVQRGARRGIALEGLEPYWHGEPRRAGLVLAYSRVPAAQARRSVEALDALLREG</sequence>
<feature type="domain" description="HTH gntR-type" evidence="6">
    <location>
        <begin position="12"/>
        <end position="80"/>
    </location>
</feature>
<keyword evidence="4" id="KW-0238">DNA-binding</keyword>
<dbReference type="RefSeq" id="WP_185001823.1">
    <property type="nucleotide sequence ID" value="NZ_BAAAUI010000021.1"/>
</dbReference>
<dbReference type="AlphaFoldDB" id="A0A7W7C9Q7"/>
<accession>A0A7W7C9Q7</accession>
<dbReference type="Pfam" id="PF00392">
    <property type="entry name" value="GntR"/>
    <property type="match status" value="1"/>
</dbReference>
<dbReference type="InterPro" id="IPR036388">
    <property type="entry name" value="WH-like_DNA-bd_sf"/>
</dbReference>
<reference evidence="7 8" key="1">
    <citation type="submission" date="2020-08" db="EMBL/GenBank/DDBJ databases">
        <title>Sequencing the genomes of 1000 actinobacteria strains.</title>
        <authorList>
            <person name="Klenk H.-P."/>
        </authorList>
    </citation>
    <scope>NUCLEOTIDE SEQUENCE [LARGE SCALE GENOMIC DNA]</scope>
    <source>
        <strain evidence="7 8">DSM 44230</strain>
    </source>
</reference>
<name>A0A7W7C9Q7_9PSEU</name>
<dbReference type="PROSITE" id="PS50949">
    <property type="entry name" value="HTH_GNTR"/>
    <property type="match status" value="1"/>
</dbReference>
<dbReference type="GO" id="GO:0003677">
    <property type="term" value="F:DNA binding"/>
    <property type="evidence" value="ECO:0007669"/>
    <property type="project" value="UniProtKB-KW"/>
</dbReference>
<evidence type="ECO:0000256" key="1">
    <source>
        <dbReference type="ARBA" id="ARBA00005384"/>
    </source>
</evidence>
<keyword evidence="8" id="KW-1185">Reference proteome</keyword>
<dbReference type="EMBL" id="JACHMH010000001">
    <property type="protein sequence ID" value="MBB4675931.1"/>
    <property type="molecule type" value="Genomic_DNA"/>
</dbReference>
<proteinExistence type="inferred from homology"/>
<dbReference type="Gene3D" id="1.10.10.10">
    <property type="entry name" value="Winged helix-like DNA-binding domain superfamily/Winged helix DNA-binding domain"/>
    <property type="match status" value="1"/>
</dbReference>
<keyword evidence="7" id="KW-0032">Aminotransferase</keyword>
<dbReference type="PRINTS" id="PR00035">
    <property type="entry name" value="HTHGNTR"/>
</dbReference>
<keyword evidence="3" id="KW-0805">Transcription regulation</keyword>
<dbReference type="GO" id="GO:0008483">
    <property type="term" value="F:transaminase activity"/>
    <property type="evidence" value="ECO:0007669"/>
    <property type="project" value="UniProtKB-KW"/>
</dbReference>
<dbReference type="PANTHER" id="PTHR46577:SF1">
    <property type="entry name" value="HTH-TYPE TRANSCRIPTIONAL REGULATORY PROTEIN GABR"/>
    <property type="match status" value="1"/>
</dbReference>
<evidence type="ECO:0000256" key="3">
    <source>
        <dbReference type="ARBA" id="ARBA00023015"/>
    </source>
</evidence>
<evidence type="ECO:0000259" key="6">
    <source>
        <dbReference type="PROSITE" id="PS50949"/>
    </source>
</evidence>
<dbReference type="Proteomes" id="UP000533598">
    <property type="component" value="Unassembled WGS sequence"/>
</dbReference>
<dbReference type="GO" id="GO:0003700">
    <property type="term" value="F:DNA-binding transcription factor activity"/>
    <property type="evidence" value="ECO:0007669"/>
    <property type="project" value="InterPro"/>
</dbReference>
<dbReference type="InterPro" id="IPR000524">
    <property type="entry name" value="Tscrpt_reg_HTH_GntR"/>
</dbReference>
<dbReference type="InterPro" id="IPR036390">
    <property type="entry name" value="WH_DNA-bd_sf"/>
</dbReference>
<evidence type="ECO:0000313" key="7">
    <source>
        <dbReference type="EMBL" id="MBB4675931.1"/>
    </source>
</evidence>
<dbReference type="GO" id="GO:0030170">
    <property type="term" value="F:pyridoxal phosphate binding"/>
    <property type="evidence" value="ECO:0007669"/>
    <property type="project" value="InterPro"/>
</dbReference>
<evidence type="ECO:0000256" key="5">
    <source>
        <dbReference type="ARBA" id="ARBA00023163"/>
    </source>
</evidence>
<dbReference type="SUPFAM" id="SSF46785">
    <property type="entry name" value="Winged helix' DNA-binding domain"/>
    <property type="match status" value="1"/>
</dbReference>
<protein>
    <submittedName>
        <fullName evidence="7">GntR family transcriptional regulator/MocR family aminotransferase</fullName>
    </submittedName>
</protein>